<organism evidence="1">
    <name type="scientific">Lichtheimia ramosa</name>
    <dbReference type="NCBI Taxonomy" id="688394"/>
    <lineage>
        <taxon>Eukaryota</taxon>
        <taxon>Fungi</taxon>
        <taxon>Fungi incertae sedis</taxon>
        <taxon>Mucoromycota</taxon>
        <taxon>Mucoromycotina</taxon>
        <taxon>Mucoromycetes</taxon>
        <taxon>Mucorales</taxon>
        <taxon>Lichtheimiaceae</taxon>
        <taxon>Lichtheimia</taxon>
    </lineage>
</organism>
<dbReference type="OrthoDB" id="5358475at2759"/>
<protein>
    <submittedName>
        <fullName evidence="1">Uncharacterized protein</fullName>
    </submittedName>
</protein>
<reference evidence="1" key="1">
    <citation type="journal article" date="2014" name="Genome Announc.">
        <title>De novo whole-genome sequence and genome annotation of Lichtheimia ramosa.</title>
        <authorList>
            <person name="Linde J."/>
            <person name="Schwartze V."/>
            <person name="Binder U."/>
            <person name="Lass-Florl C."/>
            <person name="Voigt K."/>
            <person name="Horn F."/>
        </authorList>
    </citation>
    <scope>NUCLEOTIDE SEQUENCE</scope>
    <source>
        <strain evidence="1">JMRC FSU:6197</strain>
    </source>
</reference>
<sequence>MFMTTENDSTILAALLGLGFVSARLQGGIHAQVKPKIMYLFLPRSHTLLKLMMLVILDSQSLVMPLAEFHTRSTMIRQGRLSPTRMASVRIVVYSGDTTITVDIPMKTKIVERPNSAAIPPKRAHR</sequence>
<evidence type="ECO:0000313" key="1">
    <source>
        <dbReference type="EMBL" id="CDS06912.1"/>
    </source>
</evidence>
<accession>A0A077WK08</accession>
<name>A0A077WK08_9FUNG</name>
<dbReference type="EMBL" id="LK023322">
    <property type="protein sequence ID" value="CDS06912.1"/>
    <property type="molecule type" value="Genomic_DNA"/>
</dbReference>
<gene>
    <name evidence="1" type="ORF">LRAMOSA09435</name>
</gene>
<proteinExistence type="predicted"/>
<dbReference type="AlphaFoldDB" id="A0A077WK08"/>